<protein>
    <submittedName>
        <fullName evidence="1">Uncharacterized protein</fullName>
    </submittedName>
</protein>
<dbReference type="RefSeq" id="WP_263592997.1">
    <property type="nucleotide sequence ID" value="NZ_CP107020.1"/>
</dbReference>
<dbReference type="Proteomes" id="UP001164305">
    <property type="component" value="Chromosome"/>
</dbReference>
<sequence length="99" mass="11107">MNRGIVHAEPHPYAGETVPLLSKDSRVGDTGPAAMFRVTDWADRVYGKPWRLQKSIAVTVYAHRATQLGLPITDDNILHGRLLGVPILIHTREIDWSRL</sequence>
<keyword evidence="2" id="KW-1185">Reference proteome</keyword>
<name>A0ABY6FXY3_9MICO</name>
<proteinExistence type="predicted"/>
<evidence type="ECO:0000313" key="2">
    <source>
        <dbReference type="Proteomes" id="UP001164305"/>
    </source>
</evidence>
<organism evidence="1 2">
    <name type="scientific">Brachybacterium huguangmaarense</name>
    <dbReference type="NCBI Taxonomy" id="1652028"/>
    <lineage>
        <taxon>Bacteria</taxon>
        <taxon>Bacillati</taxon>
        <taxon>Actinomycetota</taxon>
        <taxon>Actinomycetes</taxon>
        <taxon>Micrococcales</taxon>
        <taxon>Dermabacteraceae</taxon>
        <taxon>Brachybacterium</taxon>
    </lineage>
</organism>
<evidence type="ECO:0000313" key="1">
    <source>
        <dbReference type="EMBL" id="UYG15783.1"/>
    </source>
</evidence>
<gene>
    <name evidence="1" type="ORF">BRM3_09005</name>
</gene>
<dbReference type="EMBL" id="CP107020">
    <property type="protein sequence ID" value="UYG15783.1"/>
    <property type="molecule type" value="Genomic_DNA"/>
</dbReference>
<reference evidence="1" key="1">
    <citation type="submission" date="2022-10" db="EMBL/GenBank/DDBJ databases">
        <title>Whole-Genome Sequencing of Brachybacterium huguangmaarense BRM-3, Isolated from Betula schmidtii.</title>
        <authorList>
            <person name="Haam D."/>
        </authorList>
    </citation>
    <scope>NUCLEOTIDE SEQUENCE</scope>
    <source>
        <strain evidence="1">BRM-3</strain>
    </source>
</reference>
<accession>A0ABY6FXY3</accession>